<dbReference type="InterPro" id="IPR055170">
    <property type="entry name" value="GFO_IDH_MocA-like_dom"/>
</dbReference>
<dbReference type="Pfam" id="PF22725">
    <property type="entry name" value="GFO_IDH_MocA_C3"/>
    <property type="match status" value="1"/>
</dbReference>
<reference evidence="4" key="1">
    <citation type="submission" date="2022-01" db="EMBL/GenBank/DDBJ databases">
        <authorList>
            <person name="Jo J.-H."/>
            <person name="Im W.-T."/>
        </authorList>
    </citation>
    <scope>NUCLEOTIDE SEQUENCE</scope>
    <source>
        <strain evidence="4">I2-34</strain>
    </source>
</reference>
<accession>A0ABS9L7X2</accession>
<evidence type="ECO:0000259" key="2">
    <source>
        <dbReference type="Pfam" id="PF01408"/>
    </source>
</evidence>
<proteinExistence type="predicted"/>
<keyword evidence="1" id="KW-0520">NAD</keyword>
<dbReference type="SUPFAM" id="SSF55347">
    <property type="entry name" value="Glyceraldehyde-3-phosphate dehydrogenase-like, C-terminal domain"/>
    <property type="match status" value="1"/>
</dbReference>
<gene>
    <name evidence="4" type="ORF">LVY72_12470</name>
</gene>
<dbReference type="InterPro" id="IPR051450">
    <property type="entry name" value="Gfo/Idh/MocA_Oxidoreductases"/>
</dbReference>
<dbReference type="PANTHER" id="PTHR43377">
    <property type="entry name" value="BILIVERDIN REDUCTASE A"/>
    <property type="match status" value="1"/>
</dbReference>
<dbReference type="EMBL" id="JAKLTQ010000008">
    <property type="protein sequence ID" value="MCG2622716.1"/>
    <property type="molecule type" value="Genomic_DNA"/>
</dbReference>
<dbReference type="SUPFAM" id="SSF51735">
    <property type="entry name" value="NAD(P)-binding Rossmann-fold domains"/>
    <property type="match status" value="1"/>
</dbReference>
<dbReference type="PANTHER" id="PTHR43377:SF1">
    <property type="entry name" value="BILIVERDIN REDUCTASE A"/>
    <property type="match status" value="1"/>
</dbReference>
<comment type="caution">
    <text evidence="4">The sequence shown here is derived from an EMBL/GenBank/DDBJ whole genome shotgun (WGS) entry which is preliminary data.</text>
</comment>
<dbReference type="Gene3D" id="3.30.360.10">
    <property type="entry name" value="Dihydrodipicolinate Reductase, domain 2"/>
    <property type="match status" value="1"/>
</dbReference>
<dbReference type="RefSeq" id="WP_237821292.1">
    <property type="nucleotide sequence ID" value="NZ_JAKLTQ010000008.1"/>
</dbReference>
<feature type="domain" description="Gfo/Idh/MocA-like oxidoreductase N-terminal" evidence="2">
    <location>
        <begin position="19"/>
        <end position="132"/>
    </location>
</feature>
<dbReference type="InterPro" id="IPR036291">
    <property type="entry name" value="NAD(P)-bd_dom_sf"/>
</dbReference>
<protein>
    <submittedName>
        <fullName evidence="4">Gfo/Idh/MocA family oxidoreductase</fullName>
    </submittedName>
</protein>
<dbReference type="Proteomes" id="UP001165368">
    <property type="component" value="Unassembled WGS sequence"/>
</dbReference>
<sequence>MAAGSGQQGKAAGQAPVLRAGLIGLGMMGRHHARVLRETSGVELVAVADAYGDPHGTAGALPLLGSVEELIREGIDVAVCAVPTGLHEEVGLALAEAGVHTLVEKPIAANAAAGARLVEAYESRGLVGAVGHIERYNPALQSLRARLAAGDLGRVYQIATRRQGPFPARIADVGVIKDLGTHDIDLSAWLAQSPFASVGARTTFQSGREHEDMVAATGQLANGIITSHLVNWLSPMKERVTVVTGERGAFVADTLTADLTLYENGTVSTEWDSVANFRGVSEGNVTRLAIAKPEPLRTEHEAFRDAVLAAGGHGPAATAGVVSMREGLQTLRVAEAMILSAREGRTVQLDDVGDGS</sequence>
<keyword evidence="5" id="KW-1185">Reference proteome</keyword>
<organism evidence="4 5">
    <name type="scientific">Arthrobacter hankyongi</name>
    <dbReference type="NCBI Taxonomy" id="2904801"/>
    <lineage>
        <taxon>Bacteria</taxon>
        <taxon>Bacillati</taxon>
        <taxon>Actinomycetota</taxon>
        <taxon>Actinomycetes</taxon>
        <taxon>Micrococcales</taxon>
        <taxon>Micrococcaceae</taxon>
        <taxon>Arthrobacter</taxon>
    </lineage>
</organism>
<dbReference type="Gene3D" id="3.40.50.720">
    <property type="entry name" value="NAD(P)-binding Rossmann-like Domain"/>
    <property type="match status" value="1"/>
</dbReference>
<dbReference type="Pfam" id="PF01408">
    <property type="entry name" value="GFO_IDH_MocA"/>
    <property type="match status" value="1"/>
</dbReference>
<evidence type="ECO:0000256" key="1">
    <source>
        <dbReference type="ARBA" id="ARBA00023027"/>
    </source>
</evidence>
<dbReference type="InterPro" id="IPR000683">
    <property type="entry name" value="Gfo/Idh/MocA-like_OxRdtase_N"/>
</dbReference>
<name>A0ABS9L7X2_9MICC</name>
<evidence type="ECO:0000313" key="4">
    <source>
        <dbReference type="EMBL" id="MCG2622716.1"/>
    </source>
</evidence>
<evidence type="ECO:0000259" key="3">
    <source>
        <dbReference type="Pfam" id="PF22725"/>
    </source>
</evidence>
<evidence type="ECO:0000313" key="5">
    <source>
        <dbReference type="Proteomes" id="UP001165368"/>
    </source>
</evidence>
<feature type="domain" description="GFO/IDH/MocA-like oxidoreductase" evidence="3">
    <location>
        <begin position="141"/>
        <end position="250"/>
    </location>
</feature>